<sequence>MHSSRGSQGDTPEEATCVEKLLSIEAQAEENKVLVPHMNPYGLKQSAKAWNKLAKETMAEPRFEQGPADHRLFSRA</sequence>
<reference evidence="1 2" key="1">
    <citation type="journal article" date="2014" name="Nat. Genet.">
        <title>Genome and transcriptome of the porcine whipworm Trichuris suis.</title>
        <authorList>
            <person name="Jex A.R."/>
            <person name="Nejsum P."/>
            <person name="Schwarz E.M."/>
            <person name="Hu L."/>
            <person name="Young N.D."/>
            <person name="Hall R.S."/>
            <person name="Korhonen P.K."/>
            <person name="Liao S."/>
            <person name="Thamsborg S."/>
            <person name="Xia J."/>
            <person name="Xu P."/>
            <person name="Wang S."/>
            <person name="Scheerlinck J.P."/>
            <person name="Hofmann A."/>
            <person name="Sternberg P.W."/>
            <person name="Wang J."/>
            <person name="Gasser R.B."/>
        </authorList>
    </citation>
    <scope>NUCLEOTIDE SEQUENCE [LARGE SCALE GENOMIC DNA]</scope>
    <source>
        <strain evidence="1">DCEP-RM93M</strain>
    </source>
</reference>
<dbReference type="EMBL" id="KL363184">
    <property type="protein sequence ID" value="KFD58442.1"/>
    <property type="molecule type" value="Genomic_DNA"/>
</dbReference>
<organism evidence="1 2">
    <name type="scientific">Trichuris suis</name>
    <name type="common">pig whipworm</name>
    <dbReference type="NCBI Taxonomy" id="68888"/>
    <lineage>
        <taxon>Eukaryota</taxon>
        <taxon>Metazoa</taxon>
        <taxon>Ecdysozoa</taxon>
        <taxon>Nematoda</taxon>
        <taxon>Enoplea</taxon>
        <taxon>Dorylaimia</taxon>
        <taxon>Trichinellida</taxon>
        <taxon>Trichuridae</taxon>
        <taxon>Trichuris</taxon>
    </lineage>
</organism>
<proteinExistence type="predicted"/>
<name>A0A085MMJ6_9BILA</name>
<dbReference type="AlphaFoldDB" id="A0A085MMJ6"/>
<protein>
    <submittedName>
        <fullName evidence="1">Uncharacterized protein</fullName>
    </submittedName>
</protein>
<gene>
    <name evidence="1" type="ORF">M513_00668</name>
</gene>
<accession>A0A085MMJ6</accession>
<evidence type="ECO:0000313" key="2">
    <source>
        <dbReference type="Proteomes" id="UP000030764"/>
    </source>
</evidence>
<keyword evidence="2" id="KW-1185">Reference proteome</keyword>
<evidence type="ECO:0000313" key="1">
    <source>
        <dbReference type="EMBL" id="KFD58442.1"/>
    </source>
</evidence>
<dbReference type="Proteomes" id="UP000030764">
    <property type="component" value="Unassembled WGS sequence"/>
</dbReference>